<dbReference type="InterPro" id="IPR050624">
    <property type="entry name" value="HTH-type_Tx_Regulator"/>
</dbReference>
<dbReference type="InterPro" id="IPR009057">
    <property type="entry name" value="Homeodomain-like_sf"/>
</dbReference>
<dbReference type="Proteomes" id="UP000287519">
    <property type="component" value="Unassembled WGS sequence"/>
</dbReference>
<feature type="DNA-binding region" description="H-T-H motif" evidence="2">
    <location>
        <begin position="27"/>
        <end position="46"/>
    </location>
</feature>
<dbReference type="OrthoDB" id="3218408at2"/>
<organism evidence="4 5">
    <name type="scientific">Rhodococcus wratislaviensis</name>
    <name type="common">Tsukamurella wratislaviensis</name>
    <dbReference type="NCBI Taxonomy" id="44752"/>
    <lineage>
        <taxon>Bacteria</taxon>
        <taxon>Bacillati</taxon>
        <taxon>Actinomycetota</taxon>
        <taxon>Actinomycetes</taxon>
        <taxon>Mycobacteriales</taxon>
        <taxon>Nocardiaceae</taxon>
        <taxon>Rhodococcus</taxon>
    </lineage>
</organism>
<keyword evidence="1 2" id="KW-0238">DNA-binding</keyword>
<accession>A0A402CD62</accession>
<sequence>MSRIVTREQYFESALEALAELGFTGLNIGMMCKKFGVTSGSFYHHFGSWHGFVDALLSYWENRQVVILRDVEFGAGPPEEDIESLRRLTLGLHHEAEAAIRAWAANDESVREVRNRVDDARRKTVYKAVLRVVGDRATAKVATSLGMSMLVGYQQVAADGGYAPLDKLLDEFVRLIYSHAELAQRA</sequence>
<dbReference type="RefSeq" id="WP_124393601.1">
    <property type="nucleotide sequence ID" value="NZ_BHYM01000045.1"/>
</dbReference>
<name>A0A402CD62_RHOWR</name>
<dbReference type="InterPro" id="IPR001647">
    <property type="entry name" value="HTH_TetR"/>
</dbReference>
<dbReference type="GO" id="GO:0003677">
    <property type="term" value="F:DNA binding"/>
    <property type="evidence" value="ECO:0007669"/>
    <property type="project" value="UniProtKB-UniRule"/>
</dbReference>
<dbReference type="PANTHER" id="PTHR43479">
    <property type="entry name" value="ACREF/ENVCD OPERON REPRESSOR-RELATED"/>
    <property type="match status" value="1"/>
</dbReference>
<dbReference type="SUPFAM" id="SSF46689">
    <property type="entry name" value="Homeodomain-like"/>
    <property type="match status" value="1"/>
</dbReference>
<feature type="domain" description="HTH tetR-type" evidence="3">
    <location>
        <begin position="4"/>
        <end position="64"/>
    </location>
</feature>
<reference evidence="4 5" key="1">
    <citation type="submission" date="2018-11" db="EMBL/GenBank/DDBJ databases">
        <title>Microbial catabolism of amino acid.</title>
        <authorList>
            <person name="Hibi M."/>
            <person name="Ogawa J."/>
        </authorList>
    </citation>
    <scope>NUCLEOTIDE SEQUENCE [LARGE SCALE GENOMIC DNA]</scope>
    <source>
        <strain evidence="4 5">C31-06</strain>
    </source>
</reference>
<gene>
    <name evidence="4" type="ORF">Rhow_005187</name>
</gene>
<evidence type="ECO:0000313" key="4">
    <source>
        <dbReference type="EMBL" id="GCE41528.1"/>
    </source>
</evidence>
<comment type="caution">
    <text evidence="4">The sequence shown here is derived from an EMBL/GenBank/DDBJ whole genome shotgun (WGS) entry which is preliminary data.</text>
</comment>
<dbReference type="EMBL" id="BHYM01000045">
    <property type="protein sequence ID" value="GCE41528.1"/>
    <property type="molecule type" value="Genomic_DNA"/>
</dbReference>
<protein>
    <submittedName>
        <fullName evidence="4">Transcriptional regulator, TetR family</fullName>
    </submittedName>
</protein>
<evidence type="ECO:0000313" key="5">
    <source>
        <dbReference type="Proteomes" id="UP000287519"/>
    </source>
</evidence>
<dbReference type="AlphaFoldDB" id="A0A402CD62"/>
<dbReference type="Gene3D" id="1.10.357.10">
    <property type="entry name" value="Tetracycline Repressor, domain 2"/>
    <property type="match status" value="1"/>
</dbReference>
<keyword evidence="5" id="KW-1185">Reference proteome</keyword>
<evidence type="ECO:0000256" key="2">
    <source>
        <dbReference type="PROSITE-ProRule" id="PRU00335"/>
    </source>
</evidence>
<evidence type="ECO:0000256" key="1">
    <source>
        <dbReference type="ARBA" id="ARBA00023125"/>
    </source>
</evidence>
<dbReference type="PROSITE" id="PS50977">
    <property type="entry name" value="HTH_TETR_2"/>
    <property type="match status" value="1"/>
</dbReference>
<proteinExistence type="predicted"/>
<evidence type="ECO:0000259" key="3">
    <source>
        <dbReference type="PROSITE" id="PS50977"/>
    </source>
</evidence>
<dbReference type="PANTHER" id="PTHR43479:SF11">
    <property type="entry name" value="ACREF_ENVCD OPERON REPRESSOR-RELATED"/>
    <property type="match status" value="1"/>
</dbReference>